<organism evidence="2 3">
    <name type="scientific">Bifidobacterium actinocoloniiforme DSM 22766</name>
    <dbReference type="NCBI Taxonomy" id="1437605"/>
    <lineage>
        <taxon>Bacteria</taxon>
        <taxon>Bacillati</taxon>
        <taxon>Actinomycetota</taxon>
        <taxon>Actinomycetes</taxon>
        <taxon>Bifidobacteriales</taxon>
        <taxon>Bifidobacteriaceae</taxon>
        <taxon>Bifidobacterium</taxon>
    </lineage>
</organism>
<dbReference type="RefSeq" id="WP_051905393.1">
    <property type="nucleotide sequence ID" value="NZ_CP011786.1"/>
</dbReference>
<comment type="caution">
    <text evidence="2">The sequence shown here is derived from an EMBL/GenBank/DDBJ whole genome shotgun (WGS) entry which is preliminary data.</text>
</comment>
<dbReference type="AlphaFoldDB" id="A0A086Z2F3"/>
<proteinExistence type="predicted"/>
<dbReference type="PANTHER" id="PTHR11236">
    <property type="entry name" value="AMINOBENZOATE/ANTHRANILATE SYNTHASE"/>
    <property type="match status" value="1"/>
</dbReference>
<dbReference type="Gene3D" id="3.60.120.10">
    <property type="entry name" value="Anthranilate synthase"/>
    <property type="match status" value="1"/>
</dbReference>
<name>A0A086Z2F3_9BIFI</name>
<protein>
    <submittedName>
        <fullName evidence="2">Anthranilate synthase component I</fullName>
    </submittedName>
</protein>
<keyword evidence="3" id="KW-1185">Reference proteome</keyword>
<reference evidence="2 3" key="1">
    <citation type="submission" date="2014-03" db="EMBL/GenBank/DDBJ databases">
        <title>Genomics of Bifidobacteria.</title>
        <authorList>
            <person name="Ventura M."/>
            <person name="Milani C."/>
            <person name="Lugli G.A."/>
        </authorList>
    </citation>
    <scope>NUCLEOTIDE SEQUENCE [LARGE SCALE GENOMIC DNA]</scope>
    <source>
        <strain evidence="2 3">DSM 22766</strain>
    </source>
</reference>
<evidence type="ECO:0000313" key="2">
    <source>
        <dbReference type="EMBL" id="KFI40703.1"/>
    </source>
</evidence>
<dbReference type="EMBL" id="JGYK01000001">
    <property type="protein sequence ID" value="KFI40703.1"/>
    <property type="molecule type" value="Genomic_DNA"/>
</dbReference>
<dbReference type="OrthoDB" id="3518032at2"/>
<dbReference type="PANTHER" id="PTHR11236:SF9">
    <property type="entry name" value="ANTHRANILATE SYNTHASE COMPONENT 1"/>
    <property type="match status" value="1"/>
</dbReference>
<dbReference type="InterPro" id="IPR019999">
    <property type="entry name" value="Anth_synth_I-like"/>
</dbReference>
<sequence>MWSFESGPAWTSTTFFAAAFPAGTMTGTPKVRAVEITEETEVSSRGLYAGSVGFLGFDGMVLTALCIRTASYPLEQLPPACLGRDCRGFAA</sequence>
<accession>A0A086Z2F3</accession>
<dbReference type="SUPFAM" id="SSF56322">
    <property type="entry name" value="ADC synthase"/>
    <property type="match status" value="1"/>
</dbReference>
<dbReference type="Proteomes" id="UP000029015">
    <property type="component" value="Unassembled WGS sequence"/>
</dbReference>
<gene>
    <name evidence="2" type="ORF">BACT_1408</name>
</gene>
<dbReference type="InterPro" id="IPR005801">
    <property type="entry name" value="ADC_synthase"/>
</dbReference>
<dbReference type="GO" id="GO:0000162">
    <property type="term" value="P:L-tryptophan biosynthetic process"/>
    <property type="evidence" value="ECO:0007669"/>
    <property type="project" value="TreeGrafter"/>
</dbReference>
<evidence type="ECO:0000259" key="1">
    <source>
        <dbReference type="Pfam" id="PF00425"/>
    </source>
</evidence>
<dbReference type="InterPro" id="IPR015890">
    <property type="entry name" value="Chorismate_C"/>
</dbReference>
<evidence type="ECO:0000313" key="3">
    <source>
        <dbReference type="Proteomes" id="UP000029015"/>
    </source>
</evidence>
<feature type="domain" description="Chorismate-utilising enzyme C-terminal" evidence="1">
    <location>
        <begin position="8"/>
        <end position="72"/>
    </location>
</feature>
<dbReference type="Pfam" id="PF00425">
    <property type="entry name" value="Chorismate_bind"/>
    <property type="match status" value="1"/>
</dbReference>
<dbReference type="eggNOG" id="COG0147">
    <property type="taxonomic scope" value="Bacteria"/>
</dbReference>